<keyword evidence="2" id="KW-1185">Reference proteome</keyword>
<dbReference type="OrthoDB" id="5986190at2759"/>
<protein>
    <submittedName>
        <fullName evidence="3">TPR-like protein</fullName>
    </submittedName>
</protein>
<accession>A0A6J3MFQ2</accession>
<gene>
    <name evidence="3" type="ORF">K489DRAFT_313559</name>
</gene>
<reference evidence="3" key="3">
    <citation type="submission" date="2025-08" db="UniProtKB">
        <authorList>
            <consortium name="RefSeq"/>
        </authorList>
    </citation>
    <scope>IDENTIFICATION</scope>
    <source>
        <strain evidence="3">CBS 342.82</strain>
    </source>
</reference>
<dbReference type="SMART" id="SM00028">
    <property type="entry name" value="TPR"/>
    <property type="match status" value="5"/>
</dbReference>
<organism evidence="3">
    <name type="scientific">Dissoconium aciculare CBS 342.82</name>
    <dbReference type="NCBI Taxonomy" id="1314786"/>
    <lineage>
        <taxon>Eukaryota</taxon>
        <taxon>Fungi</taxon>
        <taxon>Dikarya</taxon>
        <taxon>Ascomycota</taxon>
        <taxon>Pezizomycotina</taxon>
        <taxon>Dothideomycetes</taxon>
        <taxon>Dothideomycetidae</taxon>
        <taxon>Mycosphaerellales</taxon>
        <taxon>Dissoconiaceae</taxon>
        <taxon>Dissoconium</taxon>
    </lineage>
</organism>
<dbReference type="InterPro" id="IPR027417">
    <property type="entry name" value="P-loop_NTPase"/>
</dbReference>
<dbReference type="Pfam" id="PF25000">
    <property type="entry name" value="DUF7779"/>
    <property type="match status" value="1"/>
</dbReference>
<dbReference type="InterPro" id="IPR011990">
    <property type="entry name" value="TPR-like_helical_dom_sf"/>
</dbReference>
<dbReference type="GeneID" id="54358746"/>
<dbReference type="Pfam" id="PF13374">
    <property type="entry name" value="TPR_10"/>
    <property type="match status" value="2"/>
</dbReference>
<feature type="non-terminal residue" evidence="3">
    <location>
        <position position="868"/>
    </location>
</feature>
<reference evidence="3" key="2">
    <citation type="submission" date="2020-04" db="EMBL/GenBank/DDBJ databases">
        <authorList>
            <consortium name="NCBI Genome Project"/>
        </authorList>
    </citation>
    <scope>NUCLEOTIDE SEQUENCE</scope>
    <source>
        <strain evidence="3">CBS 342.82</strain>
    </source>
</reference>
<dbReference type="SUPFAM" id="SSF52540">
    <property type="entry name" value="P-loop containing nucleoside triphosphate hydrolases"/>
    <property type="match status" value="1"/>
</dbReference>
<dbReference type="Proteomes" id="UP000504637">
    <property type="component" value="Unplaced"/>
</dbReference>
<evidence type="ECO:0000313" key="3">
    <source>
        <dbReference type="RefSeq" id="XP_033463836.1"/>
    </source>
</evidence>
<proteinExistence type="predicted"/>
<dbReference type="PANTHER" id="PTHR46082:SF6">
    <property type="entry name" value="AAA+ ATPASE DOMAIN-CONTAINING PROTEIN-RELATED"/>
    <property type="match status" value="1"/>
</dbReference>
<dbReference type="PANTHER" id="PTHR46082">
    <property type="entry name" value="ATP/GTP-BINDING PROTEIN-RELATED"/>
    <property type="match status" value="1"/>
</dbReference>
<dbReference type="Gene3D" id="3.40.50.300">
    <property type="entry name" value="P-loop containing nucleotide triphosphate hydrolases"/>
    <property type="match status" value="1"/>
</dbReference>
<sequence length="868" mass="98256">MTIRYGDGKEATRERLLKKAGKSKSTSTAIKPFSNVPFRRDPNFVDRVDPTNQMRAKLDVPAGRAALVGLGGIGKSQLAIEYARDLRQQSPETWVLWIHASNAARFDQSVHEIADRLRLPGHEDPKANHLKLFQRWLENENNGSWLIVLDNADDAGFLLEPPPMASEAQHDRQRIEYFPVSDHGSMIITTRSKDEALRLVFEDDIVSITPMSESEASLLMTSKLGRWEDEIKELVSSLDFMPLAISQAASYIRARGSRWSVQKYREEMEESRKSRTSLLRYEMPLPNRDKYATNSVFLTWQISFEYVNENHRSAADLLSFMSFCDRLAIPELLIRIDGKDGHPGNAASFEEDIVKLRSFSFISETNNTETWEMHRLIQDATQAWLEDRTMVNHAHTHFLSRFSAIFPTGDFEDWPRYRLLFPHAKHALTQQPQNTATILKWSHIMYYSAYFAYEQGDYPTCESMAIASMMARSSQHGKAHESTILAMLMVSGAHWKQGHFSEAEMLEMEALELSKAVNGPEHPDTLIALSLLATTYYDQGQWGRAEQLHKKVIEKRQASLGMKHRDTIRSMGNLASVYSALGRLKEAAQLEEQALDAYRTMLGANHPTTISTTFNLAASYRLQGRWLEAEQLAVPGIRVSGAIHGADHPSTLVYKSNLATTRSYQGRYSEAEEIHSQVLDKRKTTLGAEHPSTLTSMSNLVVAYTKQGKYDEAEQLQRILLETKMATLGASHPGMIKTMINSASIYSALGRHSEAEVLELRVVALARQILGAEHPTTLTAMNNLAYTYQRQERWSEAEQLRVEVLKTEKTVLGIEHPSTLLSMHNLASTYMEQDRYPEALLLQEQAADGYKRVFGEEHPDTETVTANL</sequence>
<evidence type="ECO:0000313" key="2">
    <source>
        <dbReference type="Proteomes" id="UP000504637"/>
    </source>
</evidence>
<dbReference type="Pfam" id="PF13424">
    <property type="entry name" value="TPR_12"/>
    <property type="match status" value="3"/>
</dbReference>
<evidence type="ECO:0000259" key="1">
    <source>
        <dbReference type="Pfam" id="PF25000"/>
    </source>
</evidence>
<dbReference type="InterPro" id="IPR019734">
    <property type="entry name" value="TPR_rpt"/>
</dbReference>
<dbReference type="InterPro" id="IPR056681">
    <property type="entry name" value="DUF7779"/>
</dbReference>
<feature type="domain" description="DUF7779" evidence="1">
    <location>
        <begin position="310"/>
        <end position="387"/>
    </location>
</feature>
<dbReference type="Gene3D" id="1.25.40.10">
    <property type="entry name" value="Tetratricopeptide repeat domain"/>
    <property type="match status" value="3"/>
</dbReference>
<name>A0A6J3MFQ2_9PEZI</name>
<reference evidence="3" key="1">
    <citation type="submission" date="2020-01" db="EMBL/GenBank/DDBJ databases">
        <authorList>
            <consortium name="DOE Joint Genome Institute"/>
            <person name="Haridas S."/>
            <person name="Albert R."/>
            <person name="Binder M."/>
            <person name="Bloem J."/>
            <person name="Labutti K."/>
            <person name="Salamov A."/>
            <person name="Andreopoulos B."/>
            <person name="Baker S.E."/>
            <person name="Barry K."/>
            <person name="Bills G."/>
            <person name="Bluhm B.H."/>
            <person name="Cannon C."/>
            <person name="Castanera R."/>
            <person name="Culley D.E."/>
            <person name="Daum C."/>
            <person name="Ezra D."/>
            <person name="Gonzalez J.B."/>
            <person name="Henrissat B."/>
            <person name="Kuo A."/>
            <person name="Liang C."/>
            <person name="Lipzen A."/>
            <person name="Lutzoni F."/>
            <person name="Magnuson J."/>
            <person name="Mondo S."/>
            <person name="Nolan M."/>
            <person name="Ohm R."/>
            <person name="Pangilinan J."/>
            <person name="Park H.-J."/>
            <person name="Ramirez L."/>
            <person name="Alfaro M."/>
            <person name="Sun H."/>
            <person name="Tritt A."/>
            <person name="Yoshinaga Y."/>
            <person name="Zwiers L.-H."/>
            <person name="Turgeon B.G."/>
            <person name="Goodwin S.B."/>
            <person name="Spatafora J.W."/>
            <person name="Crous P.W."/>
            <person name="Grigoriev I.V."/>
        </authorList>
    </citation>
    <scope>NUCLEOTIDE SEQUENCE</scope>
    <source>
        <strain evidence="3">CBS 342.82</strain>
    </source>
</reference>
<dbReference type="AlphaFoldDB" id="A0A6J3MFQ2"/>
<dbReference type="SUPFAM" id="SSF48452">
    <property type="entry name" value="TPR-like"/>
    <property type="match status" value="4"/>
</dbReference>
<dbReference type="InterPro" id="IPR053137">
    <property type="entry name" value="NLR-like"/>
</dbReference>
<dbReference type="RefSeq" id="XP_033463836.1">
    <property type="nucleotide sequence ID" value="XM_033600946.1"/>
</dbReference>